<organism evidence="2 3">
    <name type="scientific">Ramphastos sulfuratus</name>
    <dbReference type="NCBI Taxonomy" id="322582"/>
    <lineage>
        <taxon>Eukaryota</taxon>
        <taxon>Metazoa</taxon>
        <taxon>Chordata</taxon>
        <taxon>Craniata</taxon>
        <taxon>Vertebrata</taxon>
        <taxon>Euteleostomi</taxon>
        <taxon>Archelosauria</taxon>
        <taxon>Archosauria</taxon>
        <taxon>Dinosauria</taxon>
        <taxon>Saurischia</taxon>
        <taxon>Theropoda</taxon>
        <taxon>Coelurosauria</taxon>
        <taxon>Aves</taxon>
        <taxon>Neognathae</taxon>
        <taxon>Neoaves</taxon>
        <taxon>Telluraves</taxon>
        <taxon>Coraciimorphae</taxon>
        <taxon>Piciformes</taxon>
        <taxon>Ramphastidae</taxon>
        <taxon>Ramphastos</taxon>
    </lineage>
</organism>
<feature type="region of interest" description="Disordered" evidence="1">
    <location>
        <begin position="2035"/>
        <end position="2076"/>
    </location>
</feature>
<feature type="region of interest" description="Disordered" evidence="1">
    <location>
        <begin position="1868"/>
        <end position="1887"/>
    </location>
</feature>
<feature type="region of interest" description="Disordered" evidence="1">
    <location>
        <begin position="1004"/>
        <end position="1095"/>
    </location>
</feature>
<proteinExistence type="predicted"/>
<feature type="region of interest" description="Disordered" evidence="1">
    <location>
        <begin position="2200"/>
        <end position="2251"/>
    </location>
</feature>
<evidence type="ECO:0000313" key="3">
    <source>
        <dbReference type="Proteomes" id="UP000611227"/>
    </source>
</evidence>
<gene>
    <name evidence="2" type="primary">Prune2_1</name>
    <name evidence="2" type="ORF">RAMSUL_R04067</name>
</gene>
<feature type="non-terminal residue" evidence="2">
    <location>
        <position position="2491"/>
    </location>
</feature>
<keyword evidence="3" id="KW-1185">Reference proteome</keyword>
<feature type="compositionally biased region" description="Polar residues" evidence="1">
    <location>
        <begin position="1049"/>
        <end position="1060"/>
    </location>
</feature>
<protein>
    <submittedName>
        <fullName evidence="2">PRUN2 protein</fullName>
    </submittedName>
</protein>
<feature type="compositionally biased region" description="Basic and acidic residues" evidence="1">
    <location>
        <begin position="2228"/>
        <end position="2250"/>
    </location>
</feature>
<dbReference type="EMBL" id="WBNM01001727">
    <property type="protein sequence ID" value="NXP69964.1"/>
    <property type="molecule type" value="Genomic_DNA"/>
</dbReference>
<reference evidence="2" key="1">
    <citation type="submission" date="2019-09" db="EMBL/GenBank/DDBJ databases">
        <title>Bird 10,000 Genomes (B10K) Project - Family phase.</title>
        <authorList>
            <person name="Zhang G."/>
        </authorList>
    </citation>
    <scope>NUCLEOTIDE SEQUENCE</scope>
    <source>
        <strain evidence="2">B10K-DU-001-30</strain>
        <tissue evidence="2">Muscle</tissue>
    </source>
</reference>
<feature type="non-terminal residue" evidence="2">
    <location>
        <position position="1"/>
    </location>
</feature>
<feature type="compositionally biased region" description="Polar residues" evidence="1">
    <location>
        <begin position="1004"/>
        <end position="1014"/>
    </location>
</feature>
<sequence>QDCILQRSLVGDLKAFVDKYGFDVLVILASCVSDEKQTKRQIAVYSENLELGNQICCELEECQNPSLELDPVECGCDQILIYHQENSLVTCDQIFLLVKEVINRRQPEMVSNSRTSSTEAVAGSAPLSQGSSGIMELYGSDVEPQPSSANLIENAQDINGSMQAHVDVNIDLVSPDSGLATIRSSRSSKESSVFLSDDSPVAEGAASHHSLLPGFDSCSPIPEGTIAKEEKSECRDNNENFDLFNFDLTPMVTAPSESSSRSVDCSPADDYFLSSDSLEGQLTVQKELDETDLLENSTANYSTDLLRARNEDNLAEFDENPEECEKISSLIDLVEGDSSSPELLKSADSRIPPTPMNSLVETSPLDNGQPLFFPQDVIKKINEIDDTNYSQSHVRYGSWWDGFDLEFRNADTWSSSEQESVFQSPVLWQDCKESPLLQKHIDRRASDSVFLQKQSKQTEHRAGLWDNQFKQDNQNHENQEKSGEHLCLQATPLEETKQEPENFTDPWQGSQLKPLTSDTWCSGDRKGSQLAGDPYKVWTKFDAEDTARSPKNMWNMHKTGREKKSMNIPVEWATSNNSLADPSEIAVGNETKNSPSQVSPEAWNKERYYSIEEYGESDNTSSIFNNTQNNSKLQTEEKNVLGDSKQRQNQMENIQTWDSYDQNIRKDIIEVVVPWEDTFLYKSSDLSSSNVAEDLVISPPDTNYSTSDSYVSPTFVGDERENEDKDFDEETVIDELITSNLSEPKVLEKADEEPLSPRNMSFSSTRNTDWNPPLNNITKLQRNSEITALSASATLFCNSEQGDNHCFSTEIHSSENIFSATENRITTLVCDQTVNDLSPLQNNFSTRQTAAEMVETVSSIPVEDTDTSTPTSDTGNDLDLKILDLGSQILSKKAAQNIADVDEKLNSQNSVQQLNSQSVQSEKCCEEAWNNTIVISQEGKEEYNRKCEIHEQEMIGCSCNKSVQEDCESSCNVDLEENKSTTEILDSPEKIINSVSLEALVTENESFSSQSNPVSHEGRKDFSQNNAESSSSASEEDRNYKSLDDFRPQNYNYSETSQMLSEKAEKEITVTEDAASPDVESISDSYDRGTDNPENNSSEMCVSSGVWNNCGKSGHHLAVSVALTNEDQEALTEVKEGLHEVSLHYPDTCNFELVSFKYSSEPNRTHKYSFIGESKKSPSSGYVCVPDITDMSVVANSFSCEIGSGRNENSENLEPANKVCGEPSVMPNDSFPQTAWNSQPCENLLSPGTSPEASEVLEMGNTTSSLSKDIQVKSYLEEDNVWSDSINDYAHSSGTSPDLSDASVNVWGDLPVASHHKRSRDICDIKNIKNLEDACKRNEFGNEHEEGFETSAEHNKIPKTLDFWNAHVDDDTVSSLSSPDISEDSENSEACSEVIHEDCINENKQHKTSEIGEDYAQSNATSPEANKDNLHVETKVEGTVQVGILSENPGTTVAGKALQGDLTVMEHNETSECVGYWETFQEKDQVSIFSDKTASREHSYQMNEDTTLTFAVGEKEENSSKAVGVGGMSLEADSRTDPKSTVGTVAFPADSSEWWNSRPCEEKQLKNQYSVSSHSAANQLASNKENFWGSPSQGEELTEACVSNGSNDGNQALPLCCDENENGRLVYSVNIPDDLIYQGTVQFKQFDPFILDEEERGLKEQLFPTDHENQLTQQNNFSDEDQGMPNPSVQEITVLDLPKENEGNVSLISQEQQWDTYESLEMQSSLPGVFTVEDLSFEMTEKSSPGWSILVPPTALIPDILQDNTQENNRHFSGEPDLWTNAEQTVTLKSDGENPDILSHYDQDNSSEASFSPDVCQEYEGKHASIPHSQIGMDPGNKSSQPIHTWSKKSKEADFNSECQLLMQKVETQCESGSPQDYEQGETNNTQETLESAISEEHGLENKLITDPTEITNEFLKVMSVDVKDMFHENHTPTSHHATPTDTAHIATSQMQQVPVDFTLPNRAEQCLEEISALAEVEKYSDSDHTAVTGDKLGKSEECVGESKTELEHNVNNTSVTSAPASTCGRLNILEVVSSETSEGESEDEQVVSSKSFLPSANECNKSDSNSELADDTEKESEDVIENCVTVFERVPCDQSPVVCTPQSYVSFDPEPSGGRACVKDELMLHQPFCDSVSLEKSSPLPTPVAYAEGLLMTKDSSIQDRVSEIPTECLQETDTSLPSLSTSEVTPGASEIVIGVSEAETSRLDSPAGGDKRSPHAGVYSPLCRENTLRKSSESPELKSTEVKEDWRMQGHQHPTSLEMDYILVTEEENTPSAKDTLERNKSDFAFLEANVAEQTESRKGFSLGSSNTFQPISITNEREGNTICGTEWDSVHLEEKSSSVVPQNLDDEGSQESCGQDEGWIILSQNEVSDVLPEEISAESKMSESESGHSNKESKAVSAQELMLDTQAKFQVETLFQKSFEHESCSPSDSLTTVDESSGIEGVCVLQAVHYEAWEATSQQGLGNNVATEQEMKEETVLLNNEEELNQKS</sequence>
<evidence type="ECO:0000256" key="1">
    <source>
        <dbReference type="SAM" id="MobiDB-lite"/>
    </source>
</evidence>
<feature type="compositionally biased region" description="Polar residues" evidence="1">
    <location>
        <begin position="2048"/>
        <end position="2068"/>
    </location>
</feature>
<feature type="compositionally biased region" description="Polar residues" evidence="1">
    <location>
        <begin position="758"/>
        <end position="773"/>
    </location>
</feature>
<feature type="compositionally biased region" description="Polar residues" evidence="1">
    <location>
        <begin position="618"/>
        <end position="633"/>
    </location>
</feature>
<feature type="compositionally biased region" description="Basic and acidic residues" evidence="1">
    <location>
        <begin position="634"/>
        <end position="646"/>
    </location>
</feature>
<dbReference type="Gene3D" id="3.10.310.20">
    <property type="entry name" value="DHHA2 domain"/>
    <property type="match status" value="1"/>
</dbReference>
<dbReference type="FunFam" id="3.10.310.20:FF:000002">
    <property type="entry name" value="Prune homolog 2 with BCH domain"/>
    <property type="match status" value="1"/>
</dbReference>
<comment type="caution">
    <text evidence="2">The sequence shown here is derived from an EMBL/GenBank/DDBJ whole genome shotgun (WGS) entry which is preliminary data.</text>
</comment>
<dbReference type="Proteomes" id="UP000611227">
    <property type="component" value="Unassembled WGS sequence"/>
</dbReference>
<feature type="compositionally biased region" description="Basic and acidic residues" evidence="1">
    <location>
        <begin position="1035"/>
        <end position="1047"/>
    </location>
</feature>
<evidence type="ECO:0000313" key="2">
    <source>
        <dbReference type="EMBL" id="NXP69964.1"/>
    </source>
</evidence>
<feature type="region of interest" description="Disordered" evidence="1">
    <location>
        <begin position="2376"/>
        <end position="2400"/>
    </location>
</feature>
<feature type="region of interest" description="Disordered" evidence="1">
    <location>
        <begin position="748"/>
        <end position="773"/>
    </location>
</feature>
<feature type="region of interest" description="Disordered" evidence="1">
    <location>
        <begin position="1521"/>
        <end position="1541"/>
    </location>
</feature>
<accession>A0A852BP56</accession>
<feature type="compositionally biased region" description="Basic and acidic residues" evidence="1">
    <location>
        <begin position="2383"/>
        <end position="2397"/>
    </location>
</feature>
<dbReference type="InterPro" id="IPR038222">
    <property type="entry name" value="DHHA2_dom_sf"/>
</dbReference>
<name>A0A852BP56_9PICI</name>
<feature type="region of interest" description="Disordered" evidence="1">
    <location>
        <begin position="618"/>
        <end position="647"/>
    </location>
</feature>
<feature type="region of interest" description="Disordered" evidence="1">
    <location>
        <begin position="2337"/>
        <end position="2356"/>
    </location>
</feature>